<accession>A0ABM4APM7</accession>
<feature type="transmembrane region" description="Helical" evidence="1">
    <location>
        <begin position="84"/>
        <end position="105"/>
    </location>
</feature>
<dbReference type="Proteomes" id="UP001652626">
    <property type="component" value="Chromosome 15"/>
</dbReference>
<evidence type="ECO:0000313" key="2">
    <source>
        <dbReference type="Proteomes" id="UP001652626"/>
    </source>
</evidence>
<feature type="transmembrane region" description="Helical" evidence="1">
    <location>
        <begin position="150"/>
        <end position="174"/>
    </location>
</feature>
<dbReference type="GeneID" id="113396538"/>
<evidence type="ECO:0000256" key="1">
    <source>
        <dbReference type="SAM" id="Phobius"/>
    </source>
</evidence>
<reference evidence="3" key="1">
    <citation type="submission" date="2025-08" db="UniProtKB">
        <authorList>
            <consortium name="RefSeq"/>
        </authorList>
    </citation>
    <scope>IDENTIFICATION</scope>
    <source>
        <tissue evidence="3">Whole body</tissue>
    </source>
</reference>
<feature type="transmembrane region" description="Helical" evidence="1">
    <location>
        <begin position="180"/>
        <end position="210"/>
    </location>
</feature>
<keyword evidence="1" id="KW-0812">Transmembrane</keyword>
<name>A0ABM4APM7_VANTA</name>
<feature type="transmembrane region" description="Helical" evidence="1">
    <location>
        <begin position="117"/>
        <end position="138"/>
    </location>
</feature>
<evidence type="ECO:0000313" key="3">
    <source>
        <dbReference type="RefSeq" id="XP_064073263.1"/>
    </source>
</evidence>
<protein>
    <submittedName>
        <fullName evidence="3">Uncharacterized protein LOC113396538</fullName>
    </submittedName>
</protein>
<organism evidence="2 3">
    <name type="scientific">Vanessa tameamea</name>
    <name type="common">Kamehameha butterfly</name>
    <dbReference type="NCBI Taxonomy" id="334116"/>
    <lineage>
        <taxon>Eukaryota</taxon>
        <taxon>Metazoa</taxon>
        <taxon>Ecdysozoa</taxon>
        <taxon>Arthropoda</taxon>
        <taxon>Hexapoda</taxon>
        <taxon>Insecta</taxon>
        <taxon>Pterygota</taxon>
        <taxon>Neoptera</taxon>
        <taxon>Endopterygota</taxon>
        <taxon>Lepidoptera</taxon>
        <taxon>Glossata</taxon>
        <taxon>Ditrysia</taxon>
        <taxon>Papilionoidea</taxon>
        <taxon>Nymphalidae</taxon>
        <taxon>Nymphalinae</taxon>
        <taxon>Vanessa</taxon>
    </lineage>
</organism>
<sequence>MTCAFNVSLGVDESVNMRNLDPAGRVGVCCFVGSEPVDGVITTPENIYVHILVKVRLEIMIVTADLRTLDQDAIVFRRRALRDAVICIGWLKLVSVICYIILYFLVHANSKGNIANVIQIMILAIIPFIILNGILLFLGGLEEKTIALDISLWLCLTIASYNTVLGVMGGIYFIRTGHFTMHFLLAVLFGTLSVSLITVLCHDILIIYAYKSLLRSLSL</sequence>
<gene>
    <name evidence="3" type="primary">LOC113396538</name>
</gene>
<keyword evidence="1" id="KW-1133">Transmembrane helix</keyword>
<keyword evidence="2" id="KW-1185">Reference proteome</keyword>
<proteinExistence type="predicted"/>
<keyword evidence="1" id="KW-0472">Membrane</keyword>
<dbReference type="RefSeq" id="XP_064073263.1">
    <property type="nucleotide sequence ID" value="XM_064217193.1"/>
</dbReference>